<evidence type="ECO:0000259" key="4">
    <source>
        <dbReference type="Pfam" id="PF00294"/>
    </source>
</evidence>
<feature type="domain" description="Carbohydrate kinase PfkB" evidence="4">
    <location>
        <begin position="217"/>
        <end position="252"/>
    </location>
</feature>
<organism evidence="5 6">
    <name type="scientific">Salegentibacter agarivorans</name>
    <dbReference type="NCBI Taxonomy" id="345907"/>
    <lineage>
        <taxon>Bacteria</taxon>
        <taxon>Pseudomonadati</taxon>
        <taxon>Bacteroidota</taxon>
        <taxon>Flavobacteriia</taxon>
        <taxon>Flavobacteriales</taxon>
        <taxon>Flavobacteriaceae</taxon>
        <taxon>Salegentibacter</taxon>
    </lineage>
</organism>
<dbReference type="Pfam" id="PF00294">
    <property type="entry name" value="PfkB"/>
    <property type="match status" value="1"/>
</dbReference>
<protein>
    <submittedName>
        <fullName evidence="5">2-dehydro-3-deoxygluconokinase</fullName>
    </submittedName>
</protein>
<dbReference type="AlphaFoldDB" id="A0A1I2KNH2"/>
<dbReference type="Proteomes" id="UP000199116">
    <property type="component" value="Unassembled WGS sequence"/>
</dbReference>
<dbReference type="GO" id="GO:0016301">
    <property type="term" value="F:kinase activity"/>
    <property type="evidence" value="ECO:0007669"/>
    <property type="project" value="UniProtKB-KW"/>
</dbReference>
<dbReference type="CDD" id="cd01166">
    <property type="entry name" value="KdgK"/>
    <property type="match status" value="1"/>
</dbReference>
<evidence type="ECO:0000256" key="2">
    <source>
        <dbReference type="ARBA" id="ARBA00022679"/>
    </source>
</evidence>
<dbReference type="PANTHER" id="PTHR43320:SF2">
    <property type="entry name" value="2-DEHYDRO-3-DEOXYGLUCONOKINASE_2-DEHYDRO-3-DEOXYGALACTONOKINASE"/>
    <property type="match status" value="1"/>
</dbReference>
<dbReference type="EMBL" id="FOOH01000004">
    <property type="protein sequence ID" value="SFF68552.1"/>
    <property type="molecule type" value="Genomic_DNA"/>
</dbReference>
<reference evidence="6" key="1">
    <citation type="submission" date="2016-10" db="EMBL/GenBank/DDBJ databases">
        <authorList>
            <person name="Varghese N."/>
            <person name="Submissions S."/>
        </authorList>
    </citation>
    <scope>NUCLEOTIDE SEQUENCE [LARGE SCALE GENOMIC DNA]</scope>
    <source>
        <strain evidence="6">DSM 23515</strain>
    </source>
</reference>
<dbReference type="SUPFAM" id="SSF53613">
    <property type="entry name" value="Ribokinase-like"/>
    <property type="match status" value="1"/>
</dbReference>
<evidence type="ECO:0000256" key="3">
    <source>
        <dbReference type="ARBA" id="ARBA00022777"/>
    </source>
</evidence>
<dbReference type="InterPro" id="IPR011611">
    <property type="entry name" value="PfkB_dom"/>
</dbReference>
<sequence length="284" mass="31662">MPANDFGNKAISEISRYQVGNKHICRGGARLGIYFLKNGSAIRHSKVIYDRTGSSIATIKEKEINWEDIFAEASWFHWSGITPGISKEASRECLLACQAARKMNIKISCDLNYRSKLWKCGKEPCEVFPELLAHSNVILGDLATLYNMLGKEEIAPNYENCYSLNQYYKEIVKVCPNLEFLPTTLRYSESASHQKIGGVMYAKGNIIKSEVKEVFPVVDRLGTGDAFMAGIIYGLIENLDHQEVLDFAVAASLYKHTIAGDVNVASLEEVHAIMKGDLSALIKR</sequence>
<gene>
    <name evidence="5" type="ORF">SAMN04488033_10494</name>
</gene>
<proteinExistence type="inferred from homology"/>
<dbReference type="InterPro" id="IPR029056">
    <property type="entry name" value="Ribokinase-like"/>
</dbReference>
<keyword evidence="6" id="KW-1185">Reference proteome</keyword>
<dbReference type="InterPro" id="IPR052700">
    <property type="entry name" value="Carb_kinase_PfkB-like"/>
</dbReference>
<comment type="similarity">
    <text evidence="1">Belongs to the carbohydrate kinase PfkB family.</text>
</comment>
<dbReference type="PANTHER" id="PTHR43320">
    <property type="entry name" value="SUGAR KINASE"/>
    <property type="match status" value="1"/>
</dbReference>
<dbReference type="Gene3D" id="3.40.1190.20">
    <property type="match status" value="1"/>
</dbReference>
<name>A0A1I2KNH2_9FLAO</name>
<evidence type="ECO:0000313" key="6">
    <source>
        <dbReference type="Proteomes" id="UP000199116"/>
    </source>
</evidence>
<keyword evidence="3 5" id="KW-0418">Kinase</keyword>
<evidence type="ECO:0000313" key="5">
    <source>
        <dbReference type="EMBL" id="SFF68552.1"/>
    </source>
</evidence>
<keyword evidence="2" id="KW-0808">Transferase</keyword>
<evidence type="ECO:0000256" key="1">
    <source>
        <dbReference type="ARBA" id="ARBA00010688"/>
    </source>
</evidence>
<accession>A0A1I2KNH2</accession>